<evidence type="ECO:0000259" key="12">
    <source>
        <dbReference type="PROSITE" id="PS50113"/>
    </source>
</evidence>
<evidence type="ECO:0000256" key="2">
    <source>
        <dbReference type="ARBA" id="ARBA00004236"/>
    </source>
</evidence>
<dbReference type="InterPro" id="IPR013656">
    <property type="entry name" value="PAS_4"/>
</dbReference>
<dbReference type="Gene3D" id="3.30.450.20">
    <property type="entry name" value="PAS domain"/>
    <property type="match status" value="2"/>
</dbReference>
<dbReference type="Pfam" id="PF08448">
    <property type="entry name" value="PAS_4"/>
    <property type="match status" value="2"/>
</dbReference>
<keyword evidence="14" id="KW-1185">Reference proteome</keyword>
<feature type="domain" description="PAS" evidence="11">
    <location>
        <begin position="311"/>
        <end position="384"/>
    </location>
</feature>
<dbReference type="InterPro" id="IPR003661">
    <property type="entry name" value="HisK_dim/P_dom"/>
</dbReference>
<evidence type="ECO:0000256" key="3">
    <source>
        <dbReference type="ARBA" id="ARBA00012438"/>
    </source>
</evidence>
<feature type="domain" description="PAC" evidence="12">
    <location>
        <begin position="258"/>
        <end position="310"/>
    </location>
</feature>
<dbReference type="SUPFAM" id="SSF55785">
    <property type="entry name" value="PYP-like sensor domain (PAS domain)"/>
    <property type="match status" value="2"/>
</dbReference>
<keyword evidence="13" id="KW-0067">ATP-binding</keyword>
<feature type="region of interest" description="Disordered" evidence="8">
    <location>
        <begin position="659"/>
        <end position="679"/>
    </location>
</feature>
<dbReference type="SUPFAM" id="SSF55874">
    <property type="entry name" value="ATPase domain of HSP90 chaperone/DNA topoisomerase II/histidine kinase"/>
    <property type="match status" value="1"/>
</dbReference>
<dbReference type="NCBIfam" id="TIGR00229">
    <property type="entry name" value="sensory_box"/>
    <property type="match status" value="1"/>
</dbReference>
<keyword evidence="13" id="KW-0547">Nucleotide-binding</keyword>
<dbReference type="InterPro" id="IPR005467">
    <property type="entry name" value="His_kinase_dom"/>
</dbReference>
<keyword evidence="9" id="KW-0812">Transmembrane</keyword>
<reference evidence="14" key="1">
    <citation type="journal article" date="2019" name="Int. J. Syst. Evol. Microbiol.">
        <title>The Global Catalogue of Microorganisms (GCM) 10K type strain sequencing project: providing services to taxonomists for standard genome sequencing and annotation.</title>
        <authorList>
            <consortium name="The Broad Institute Genomics Platform"/>
            <consortium name="The Broad Institute Genome Sequencing Center for Infectious Disease"/>
            <person name="Wu L."/>
            <person name="Ma J."/>
        </authorList>
    </citation>
    <scope>NUCLEOTIDE SEQUENCE [LARGE SCALE GENOMIC DNA]</scope>
    <source>
        <strain evidence="14">CCUG 58127</strain>
    </source>
</reference>
<evidence type="ECO:0000256" key="9">
    <source>
        <dbReference type="SAM" id="Phobius"/>
    </source>
</evidence>
<dbReference type="PROSITE" id="PS50109">
    <property type="entry name" value="HIS_KIN"/>
    <property type="match status" value="1"/>
</dbReference>
<comment type="subcellular location">
    <subcellularLocation>
        <location evidence="2">Cell membrane</location>
    </subcellularLocation>
</comment>
<evidence type="ECO:0000313" key="13">
    <source>
        <dbReference type="EMBL" id="MFC6704700.1"/>
    </source>
</evidence>
<dbReference type="Gene3D" id="1.10.287.130">
    <property type="match status" value="1"/>
</dbReference>
<evidence type="ECO:0000256" key="8">
    <source>
        <dbReference type="SAM" id="MobiDB-lite"/>
    </source>
</evidence>
<evidence type="ECO:0000256" key="6">
    <source>
        <dbReference type="ARBA" id="ARBA00022777"/>
    </source>
</evidence>
<gene>
    <name evidence="13" type="ORF">ACFQDH_05325</name>
</gene>
<dbReference type="SMART" id="SM00091">
    <property type="entry name" value="PAS"/>
    <property type="match status" value="1"/>
</dbReference>
<dbReference type="InterPro" id="IPR050736">
    <property type="entry name" value="Sensor_HK_Regulatory"/>
</dbReference>
<protein>
    <recommendedName>
        <fullName evidence="3">histidine kinase</fullName>
        <ecNumber evidence="3">2.7.13.3</ecNumber>
    </recommendedName>
</protein>
<evidence type="ECO:0000259" key="10">
    <source>
        <dbReference type="PROSITE" id="PS50109"/>
    </source>
</evidence>
<dbReference type="InterPro" id="IPR004358">
    <property type="entry name" value="Sig_transdc_His_kin-like_C"/>
</dbReference>
<dbReference type="Gene3D" id="3.30.565.10">
    <property type="entry name" value="Histidine kinase-like ATPase, C-terminal domain"/>
    <property type="match status" value="1"/>
</dbReference>
<dbReference type="CDD" id="cd00082">
    <property type="entry name" value="HisKA"/>
    <property type="match status" value="1"/>
</dbReference>
<dbReference type="CDD" id="cd00130">
    <property type="entry name" value="PAS"/>
    <property type="match status" value="1"/>
</dbReference>
<comment type="caution">
    <text evidence="13">The sequence shown here is derived from an EMBL/GenBank/DDBJ whole genome shotgun (WGS) entry which is preliminary data.</text>
</comment>
<keyword evidence="4" id="KW-0597">Phosphoprotein</keyword>
<dbReference type="CDD" id="cd00075">
    <property type="entry name" value="HATPase"/>
    <property type="match status" value="1"/>
</dbReference>
<dbReference type="InterPro" id="IPR000700">
    <property type="entry name" value="PAS-assoc_C"/>
</dbReference>
<evidence type="ECO:0000256" key="4">
    <source>
        <dbReference type="ARBA" id="ARBA00022553"/>
    </source>
</evidence>
<accession>A0ABW2AD74</accession>
<dbReference type="EMBL" id="JBHSWH010000001">
    <property type="protein sequence ID" value="MFC6704700.1"/>
    <property type="molecule type" value="Genomic_DNA"/>
</dbReference>
<dbReference type="EC" id="2.7.13.3" evidence="3"/>
<dbReference type="SMART" id="SM00388">
    <property type="entry name" value="HisKA"/>
    <property type="match status" value="1"/>
</dbReference>
<evidence type="ECO:0000256" key="5">
    <source>
        <dbReference type="ARBA" id="ARBA00022679"/>
    </source>
</evidence>
<name>A0ABW2AD74_9MICO</name>
<dbReference type="PROSITE" id="PS50113">
    <property type="entry name" value="PAC"/>
    <property type="match status" value="2"/>
</dbReference>
<dbReference type="RefSeq" id="WP_382399173.1">
    <property type="nucleotide sequence ID" value="NZ_JBHSWH010000001.1"/>
</dbReference>
<dbReference type="PROSITE" id="PS50112">
    <property type="entry name" value="PAS"/>
    <property type="match status" value="1"/>
</dbReference>
<dbReference type="Pfam" id="PF00512">
    <property type="entry name" value="HisKA"/>
    <property type="match status" value="1"/>
</dbReference>
<dbReference type="Proteomes" id="UP001596298">
    <property type="component" value="Unassembled WGS sequence"/>
</dbReference>
<keyword evidence="5" id="KW-0808">Transferase</keyword>
<sequence length="679" mass="72164">MPTGSHGPLVGPGRARRILPFAAATVVAFITLGLPGHDVRMSTLVAALALTGVLGVAVVTVPWTRLPTWAQGSVPLAFLAVAALLRDADGASRSGLSALIILPVLWVALYGTWRQLTLTIAGAGVVFLAPILVIGAPDYPAREWTRVILWPVLAGIVGHAVHRLVQEQRSRADNLEVSSIFLQAVLDSVDVGITACDAGGRPRLANNAARAIHGSEPTGDAAVDDAGDGYRLFAADGVTPILGDDAPLARALRGERVHDEEVAVAPSAGPLRRAVIRCQRITRTDGRVLGAVMAMHDVTDRRAAEQAVRDSEERLRLLVDATVDYAILMLGPDGRVQTWNTGAQRLKGYESDEIVGQHVSVLYPPGQTVRDDLDDKLAKAAENGRFAEECWIARKDGSVFWAGVVLTAIHDPAGRLRGFSLITRDLTEVRAAENLKDQFLAVVSHELRTPLTSIIGFLEMLLDDTNNLSDAQVQFLTTIDRNAHRLLRLVGDLLLTAQIDAGSVTLDLRSVDVAVLAAAAVEAAQPRATASNISLRLQPGQLPPVTADPERLGQVLDNLLSNAIKFTPGGGRVDLKLTAEGAGVAIEVSDTGIGIPVDEQGLMFERFFRASTAVGRAIPGVGLGLTIVKTIVEAHHGTLSMSSAEGVGTTFRIELPLEQPRRRLSARTAHHPASGPSPR</sequence>
<dbReference type="InterPro" id="IPR036890">
    <property type="entry name" value="HATPase_C_sf"/>
</dbReference>
<keyword evidence="9" id="KW-0472">Membrane</keyword>
<keyword evidence="6" id="KW-0418">Kinase</keyword>
<comment type="catalytic activity">
    <reaction evidence="1">
        <text>ATP + protein L-histidine = ADP + protein N-phospho-L-histidine.</text>
        <dbReference type="EC" id="2.7.13.3"/>
    </reaction>
</comment>
<feature type="transmembrane region" description="Helical" evidence="9">
    <location>
        <begin position="43"/>
        <end position="63"/>
    </location>
</feature>
<keyword evidence="9" id="KW-1133">Transmembrane helix</keyword>
<dbReference type="InterPro" id="IPR036097">
    <property type="entry name" value="HisK_dim/P_sf"/>
</dbReference>
<dbReference type="InterPro" id="IPR000014">
    <property type="entry name" value="PAS"/>
</dbReference>
<dbReference type="SUPFAM" id="SSF47384">
    <property type="entry name" value="Homodimeric domain of signal transducing histidine kinase"/>
    <property type="match status" value="1"/>
</dbReference>
<dbReference type="InterPro" id="IPR035965">
    <property type="entry name" value="PAS-like_dom_sf"/>
</dbReference>
<feature type="transmembrane region" description="Helical" evidence="9">
    <location>
        <begin position="92"/>
        <end position="110"/>
    </location>
</feature>
<dbReference type="PRINTS" id="PR00344">
    <property type="entry name" value="BCTRLSENSOR"/>
</dbReference>
<evidence type="ECO:0000313" key="14">
    <source>
        <dbReference type="Proteomes" id="UP001596298"/>
    </source>
</evidence>
<evidence type="ECO:0000256" key="1">
    <source>
        <dbReference type="ARBA" id="ARBA00000085"/>
    </source>
</evidence>
<feature type="transmembrane region" description="Helical" evidence="9">
    <location>
        <begin position="18"/>
        <end position="36"/>
    </location>
</feature>
<dbReference type="GO" id="GO:0005524">
    <property type="term" value="F:ATP binding"/>
    <property type="evidence" value="ECO:0007669"/>
    <property type="project" value="UniProtKB-KW"/>
</dbReference>
<dbReference type="Pfam" id="PF02518">
    <property type="entry name" value="HATPase_c"/>
    <property type="match status" value="1"/>
</dbReference>
<dbReference type="SMART" id="SM00387">
    <property type="entry name" value="HATPase_c"/>
    <property type="match status" value="1"/>
</dbReference>
<evidence type="ECO:0000256" key="7">
    <source>
        <dbReference type="ARBA" id="ARBA00023012"/>
    </source>
</evidence>
<organism evidence="13 14">
    <name type="scientific">Flexivirga alba</name>
    <dbReference type="NCBI Taxonomy" id="702742"/>
    <lineage>
        <taxon>Bacteria</taxon>
        <taxon>Bacillati</taxon>
        <taxon>Actinomycetota</taxon>
        <taxon>Actinomycetes</taxon>
        <taxon>Micrococcales</taxon>
        <taxon>Dermacoccaceae</taxon>
        <taxon>Flexivirga</taxon>
    </lineage>
</organism>
<dbReference type="PANTHER" id="PTHR43711:SF31">
    <property type="entry name" value="HISTIDINE KINASE"/>
    <property type="match status" value="1"/>
</dbReference>
<feature type="domain" description="PAC" evidence="12">
    <location>
        <begin position="386"/>
        <end position="438"/>
    </location>
</feature>
<evidence type="ECO:0000259" key="11">
    <source>
        <dbReference type="PROSITE" id="PS50112"/>
    </source>
</evidence>
<keyword evidence="7" id="KW-0902">Two-component regulatory system</keyword>
<dbReference type="PANTHER" id="PTHR43711">
    <property type="entry name" value="TWO-COMPONENT HISTIDINE KINASE"/>
    <property type="match status" value="1"/>
</dbReference>
<proteinExistence type="predicted"/>
<feature type="transmembrane region" description="Helical" evidence="9">
    <location>
        <begin position="116"/>
        <end position="135"/>
    </location>
</feature>
<dbReference type="InterPro" id="IPR003594">
    <property type="entry name" value="HATPase_dom"/>
</dbReference>
<feature type="domain" description="Histidine kinase" evidence="10">
    <location>
        <begin position="442"/>
        <end position="659"/>
    </location>
</feature>